<dbReference type="PROSITE" id="PS51257">
    <property type="entry name" value="PROKAR_LIPOPROTEIN"/>
    <property type="match status" value="1"/>
</dbReference>
<sequence>MNSVKFLLGSFLLCLLLFTSCSLDNDDYGYGELSGTGAVNAVPRAIKLDIGLDQNKLNLSNESFDFGDYLPYRNAFPGNRLVRVFDRDSIGKGALVSKQVAFAPGKIYSLFVVGDTKLDVVSYEDKADVPAKGTANVRFINLSPDAPALNLGSEGSDTLLVKNKSFKEASAYLTLQTGKKYKLFITSNVNRELVSFEFEPKDQSIYTIWAKGLINATPSNEKFKFGYKIIQHLE</sequence>
<proteinExistence type="predicted"/>
<feature type="domain" description="DUF4397" evidence="2">
    <location>
        <begin position="39"/>
        <end position="151"/>
    </location>
</feature>
<feature type="signal peptide" evidence="1">
    <location>
        <begin position="1"/>
        <end position="24"/>
    </location>
</feature>
<protein>
    <recommendedName>
        <fullName evidence="2">DUF4397 domain-containing protein</fullName>
    </recommendedName>
</protein>
<evidence type="ECO:0000313" key="4">
    <source>
        <dbReference type="Proteomes" id="UP000254893"/>
    </source>
</evidence>
<dbReference type="EMBL" id="UGYW01000002">
    <property type="protein sequence ID" value="SUJ17858.1"/>
    <property type="molecule type" value="Genomic_DNA"/>
</dbReference>
<name>A0A380CDW9_SPHSI</name>
<dbReference type="Proteomes" id="UP000254893">
    <property type="component" value="Unassembled WGS sequence"/>
</dbReference>
<gene>
    <name evidence="3" type="ORF">NCTC11388_02708</name>
</gene>
<dbReference type="AlphaFoldDB" id="A0A380CDW9"/>
<organism evidence="3 4">
    <name type="scientific">Sphingobacterium spiritivorum</name>
    <name type="common">Flavobacterium spiritivorum</name>
    <dbReference type="NCBI Taxonomy" id="258"/>
    <lineage>
        <taxon>Bacteria</taxon>
        <taxon>Pseudomonadati</taxon>
        <taxon>Bacteroidota</taxon>
        <taxon>Sphingobacteriia</taxon>
        <taxon>Sphingobacteriales</taxon>
        <taxon>Sphingobacteriaceae</taxon>
        <taxon>Sphingobacterium</taxon>
    </lineage>
</organism>
<reference evidence="3 4" key="1">
    <citation type="submission" date="2018-06" db="EMBL/GenBank/DDBJ databases">
        <authorList>
            <consortium name="Pathogen Informatics"/>
            <person name="Doyle S."/>
        </authorList>
    </citation>
    <scope>NUCLEOTIDE SEQUENCE [LARGE SCALE GENOMIC DNA]</scope>
    <source>
        <strain evidence="3 4">NCTC11388</strain>
    </source>
</reference>
<evidence type="ECO:0000259" key="2">
    <source>
        <dbReference type="Pfam" id="PF14344"/>
    </source>
</evidence>
<evidence type="ECO:0000313" key="3">
    <source>
        <dbReference type="EMBL" id="SUJ17858.1"/>
    </source>
</evidence>
<accession>A0A380CDW9</accession>
<dbReference type="Pfam" id="PF14344">
    <property type="entry name" value="DUF4397"/>
    <property type="match status" value="1"/>
</dbReference>
<dbReference type="InterPro" id="IPR025510">
    <property type="entry name" value="DUF4397"/>
</dbReference>
<evidence type="ECO:0000256" key="1">
    <source>
        <dbReference type="SAM" id="SignalP"/>
    </source>
</evidence>
<feature type="chain" id="PRO_5016912892" description="DUF4397 domain-containing protein" evidence="1">
    <location>
        <begin position="25"/>
        <end position="234"/>
    </location>
</feature>
<dbReference type="RefSeq" id="WP_115170476.1">
    <property type="nucleotide sequence ID" value="NZ_UGYW01000002.1"/>
</dbReference>
<keyword evidence="1" id="KW-0732">Signal</keyword>